<dbReference type="Pfam" id="PF01759">
    <property type="entry name" value="NTR"/>
    <property type="match status" value="1"/>
</dbReference>
<evidence type="ECO:0000256" key="2">
    <source>
        <dbReference type="ARBA" id="ARBA00022525"/>
    </source>
</evidence>
<comment type="caution">
    <text evidence="8">Lacks conserved residue(s) required for the propagation of feature annotation.</text>
</comment>
<evidence type="ECO:0000259" key="10">
    <source>
        <dbReference type="PROSITE" id="PS50189"/>
    </source>
</evidence>
<reference evidence="11 13" key="2">
    <citation type="submission" date="2018-11" db="EMBL/GenBank/DDBJ databases">
        <authorList>
            <consortium name="Pathogen Informatics"/>
        </authorList>
    </citation>
    <scope>NUCLEOTIDE SEQUENCE [LARGE SCALE GENOMIC DNA]</scope>
</reference>
<sequence length="166" mass="19394">SCNQTNGQCICKNGVTGITCNRCAKGFQQSRSPLNPCIRMPSIHFVDYQHGVEARVVSRDNVDGWTKYRILIEKIFKRETGVRIRRGEQSLWITNENFACKCPKIRFNRKYIIIGRDDTNDISRPGIVLGKKTLFLEWSEEIHDKIMKFSKKEQRGQCPARRRFRI</sequence>
<keyword evidence="2" id="KW-0964">Secreted</keyword>
<evidence type="ECO:0000313" key="12">
    <source>
        <dbReference type="Proteomes" id="UP000038040"/>
    </source>
</evidence>
<evidence type="ECO:0000256" key="6">
    <source>
        <dbReference type="ARBA" id="ARBA00023180"/>
    </source>
</evidence>
<dbReference type="SUPFAM" id="SSF57196">
    <property type="entry name" value="EGF/Laminin"/>
    <property type="match status" value="1"/>
</dbReference>
<dbReference type="WBParaSite" id="DME_0000260701-mRNA-1">
    <property type="protein sequence ID" value="DME_0000260701-mRNA-1"/>
    <property type="gene ID" value="DME_0000260701"/>
</dbReference>
<evidence type="ECO:0000313" key="13">
    <source>
        <dbReference type="Proteomes" id="UP000274756"/>
    </source>
</evidence>
<dbReference type="STRING" id="318479.A0A0N4U6P2"/>
<evidence type="ECO:0000313" key="14">
    <source>
        <dbReference type="WBParaSite" id="DME_0000260701-mRNA-1"/>
    </source>
</evidence>
<keyword evidence="13" id="KW-1185">Reference proteome</keyword>
<evidence type="ECO:0000313" key="11">
    <source>
        <dbReference type="EMBL" id="VDN56994.1"/>
    </source>
</evidence>
<keyword evidence="4" id="KW-0677">Repeat</keyword>
<dbReference type="PROSITE" id="PS50027">
    <property type="entry name" value="EGF_LAM_2"/>
    <property type="match status" value="1"/>
</dbReference>
<evidence type="ECO:0000256" key="8">
    <source>
        <dbReference type="PROSITE-ProRule" id="PRU00460"/>
    </source>
</evidence>
<dbReference type="GO" id="GO:0005604">
    <property type="term" value="C:basement membrane"/>
    <property type="evidence" value="ECO:0007669"/>
    <property type="project" value="TreeGrafter"/>
</dbReference>
<dbReference type="Gene3D" id="2.10.25.10">
    <property type="entry name" value="Laminin"/>
    <property type="match status" value="1"/>
</dbReference>
<evidence type="ECO:0000256" key="7">
    <source>
        <dbReference type="ARBA" id="ARBA00023292"/>
    </source>
</evidence>
<dbReference type="GO" id="GO:0009888">
    <property type="term" value="P:tissue development"/>
    <property type="evidence" value="ECO:0007669"/>
    <property type="project" value="TreeGrafter"/>
</dbReference>
<dbReference type="PANTHER" id="PTHR10574:SF365">
    <property type="entry name" value="NETRIN-A-RELATED"/>
    <property type="match status" value="1"/>
</dbReference>
<evidence type="ECO:0000256" key="3">
    <source>
        <dbReference type="ARBA" id="ARBA00022729"/>
    </source>
</evidence>
<feature type="domain" description="NTR" evidence="10">
    <location>
        <begin position="23"/>
        <end position="158"/>
    </location>
</feature>
<dbReference type="GO" id="GO:0009887">
    <property type="term" value="P:animal organ morphogenesis"/>
    <property type="evidence" value="ECO:0007669"/>
    <property type="project" value="TreeGrafter"/>
</dbReference>
<keyword evidence="5 8" id="KW-1015">Disulfide bond</keyword>
<dbReference type="InterPro" id="IPR002049">
    <property type="entry name" value="LE_dom"/>
</dbReference>
<dbReference type="AlphaFoldDB" id="A0A0N4U6P2"/>
<keyword evidence="3" id="KW-0732">Signal</keyword>
<evidence type="ECO:0000256" key="4">
    <source>
        <dbReference type="ARBA" id="ARBA00022737"/>
    </source>
</evidence>
<dbReference type="InterPro" id="IPR008993">
    <property type="entry name" value="TIMP-like_OB-fold"/>
</dbReference>
<dbReference type="GO" id="GO:0016358">
    <property type="term" value="P:dendrite development"/>
    <property type="evidence" value="ECO:0007669"/>
    <property type="project" value="TreeGrafter"/>
</dbReference>
<dbReference type="PROSITE" id="PS00022">
    <property type="entry name" value="EGF_1"/>
    <property type="match status" value="1"/>
</dbReference>
<dbReference type="EMBL" id="UYYG01001158">
    <property type="protein sequence ID" value="VDN56994.1"/>
    <property type="molecule type" value="Genomic_DNA"/>
</dbReference>
<dbReference type="InterPro" id="IPR000742">
    <property type="entry name" value="EGF"/>
</dbReference>
<organism evidence="12 14">
    <name type="scientific">Dracunculus medinensis</name>
    <name type="common">Guinea worm</name>
    <dbReference type="NCBI Taxonomy" id="318479"/>
    <lineage>
        <taxon>Eukaryota</taxon>
        <taxon>Metazoa</taxon>
        <taxon>Ecdysozoa</taxon>
        <taxon>Nematoda</taxon>
        <taxon>Chromadorea</taxon>
        <taxon>Rhabditida</taxon>
        <taxon>Spirurina</taxon>
        <taxon>Dracunculoidea</taxon>
        <taxon>Dracunculidae</taxon>
        <taxon>Dracunculus</taxon>
    </lineage>
</organism>
<dbReference type="GO" id="GO:0005576">
    <property type="term" value="C:extracellular region"/>
    <property type="evidence" value="ECO:0007669"/>
    <property type="project" value="UniProtKB-SubCell"/>
</dbReference>
<dbReference type="Proteomes" id="UP000274756">
    <property type="component" value="Unassembled WGS sequence"/>
</dbReference>
<reference evidence="14" key="1">
    <citation type="submission" date="2017-02" db="UniProtKB">
        <authorList>
            <consortium name="WormBaseParasite"/>
        </authorList>
    </citation>
    <scope>IDENTIFICATION</scope>
</reference>
<comment type="subcellular location">
    <subcellularLocation>
        <location evidence="1">Secreted</location>
    </subcellularLocation>
</comment>
<dbReference type="PANTHER" id="PTHR10574">
    <property type="entry name" value="NETRIN/LAMININ-RELATED"/>
    <property type="match status" value="1"/>
</dbReference>
<evidence type="ECO:0000256" key="1">
    <source>
        <dbReference type="ARBA" id="ARBA00004613"/>
    </source>
</evidence>
<dbReference type="Proteomes" id="UP000038040">
    <property type="component" value="Unplaced"/>
</dbReference>
<dbReference type="PROSITE" id="PS01248">
    <property type="entry name" value="EGF_LAM_1"/>
    <property type="match status" value="1"/>
</dbReference>
<dbReference type="FunFam" id="2.10.25.10:FF:000048">
    <property type="entry name" value="Netrin 3"/>
    <property type="match status" value="1"/>
</dbReference>
<dbReference type="Gene3D" id="2.40.50.120">
    <property type="match status" value="1"/>
</dbReference>
<dbReference type="SMART" id="SM00643">
    <property type="entry name" value="C345C"/>
    <property type="match status" value="1"/>
</dbReference>
<dbReference type="PROSITE" id="PS50189">
    <property type="entry name" value="NTR"/>
    <property type="match status" value="1"/>
</dbReference>
<keyword evidence="6" id="KW-0325">Glycoprotein</keyword>
<keyword evidence="7 8" id="KW-0424">Laminin EGF-like domain</keyword>
<name>A0A0N4U6P2_DRAME</name>
<protein>
    <submittedName>
        <fullName evidence="14">Netrin-1</fullName>
    </submittedName>
</protein>
<dbReference type="InterPro" id="IPR050440">
    <property type="entry name" value="Laminin/Netrin_ECM"/>
</dbReference>
<feature type="disulfide bond" evidence="8">
    <location>
        <begin position="23"/>
        <end position="37"/>
    </location>
</feature>
<dbReference type="OrthoDB" id="5984158at2759"/>
<dbReference type="CDD" id="cd00055">
    <property type="entry name" value="EGF_Lam"/>
    <property type="match status" value="1"/>
</dbReference>
<evidence type="ECO:0000256" key="5">
    <source>
        <dbReference type="ARBA" id="ARBA00023157"/>
    </source>
</evidence>
<dbReference type="InterPro" id="IPR018933">
    <property type="entry name" value="Netrin_module_non-TIMP"/>
</dbReference>
<dbReference type="GO" id="GO:0008045">
    <property type="term" value="P:motor neuron axon guidance"/>
    <property type="evidence" value="ECO:0007669"/>
    <property type="project" value="TreeGrafter"/>
</dbReference>
<gene>
    <name evidence="11" type="ORF">DME_LOCUS6967</name>
</gene>
<accession>A0A0N4U6P2</accession>
<dbReference type="Pfam" id="PF00053">
    <property type="entry name" value="EGF_laminin"/>
    <property type="match status" value="1"/>
</dbReference>
<evidence type="ECO:0000259" key="9">
    <source>
        <dbReference type="PROSITE" id="PS50027"/>
    </source>
</evidence>
<feature type="disulfide bond" evidence="8">
    <location>
        <begin position="11"/>
        <end position="20"/>
    </location>
</feature>
<proteinExistence type="predicted"/>
<dbReference type="InterPro" id="IPR001134">
    <property type="entry name" value="Netrin_domain"/>
</dbReference>
<feature type="domain" description="Laminin EGF-like" evidence="9">
    <location>
        <begin position="1"/>
        <end position="39"/>
    </location>
</feature>
<dbReference type="SUPFAM" id="SSF50242">
    <property type="entry name" value="TIMP-like"/>
    <property type="match status" value="1"/>
</dbReference>